<dbReference type="PIRSF" id="PIRSF000447">
    <property type="entry name" value="KAS_II"/>
    <property type="match status" value="1"/>
</dbReference>
<evidence type="ECO:0000256" key="1">
    <source>
        <dbReference type="ARBA" id="ARBA00005194"/>
    </source>
</evidence>
<dbReference type="GO" id="GO:0006633">
    <property type="term" value="P:fatty acid biosynthetic process"/>
    <property type="evidence" value="ECO:0007669"/>
    <property type="project" value="UniProtKB-UniRule"/>
</dbReference>
<evidence type="ECO:0000256" key="12">
    <source>
        <dbReference type="ARBA" id="ARBA00047318"/>
    </source>
</evidence>
<evidence type="ECO:0000256" key="6">
    <source>
        <dbReference type="ARBA" id="ARBA00022679"/>
    </source>
</evidence>
<feature type="active site" description="For beta-ketoacyl synthase activity" evidence="15">
    <location>
        <position position="163"/>
    </location>
</feature>
<organism evidence="18 19">
    <name type="scientific">Alkalicella caledoniensis</name>
    <dbReference type="NCBI Taxonomy" id="2731377"/>
    <lineage>
        <taxon>Bacteria</taxon>
        <taxon>Bacillati</taxon>
        <taxon>Bacillota</taxon>
        <taxon>Clostridia</taxon>
        <taxon>Eubacteriales</taxon>
        <taxon>Proteinivoracaceae</taxon>
        <taxon>Alkalicella</taxon>
    </lineage>
</organism>
<dbReference type="AlphaFoldDB" id="A0A7G9WAF3"/>
<dbReference type="RefSeq" id="WP_213166073.1">
    <property type="nucleotide sequence ID" value="NZ_CP058559.1"/>
</dbReference>
<dbReference type="GO" id="GO:0005829">
    <property type="term" value="C:cytosol"/>
    <property type="evidence" value="ECO:0007669"/>
    <property type="project" value="TreeGrafter"/>
</dbReference>
<dbReference type="SUPFAM" id="SSF53901">
    <property type="entry name" value="Thiolase-like"/>
    <property type="match status" value="2"/>
</dbReference>
<keyword evidence="7" id="KW-0276">Fatty acid metabolism</keyword>
<keyword evidence="6 14" id="KW-0808">Transferase</keyword>
<dbReference type="CDD" id="cd00834">
    <property type="entry name" value="KAS_I_II"/>
    <property type="match status" value="1"/>
</dbReference>
<dbReference type="InterPro" id="IPR020841">
    <property type="entry name" value="PKS_Beta-ketoAc_synthase_dom"/>
</dbReference>
<dbReference type="EC" id="2.3.1.179" evidence="3 14"/>
<dbReference type="Proteomes" id="UP000516160">
    <property type="component" value="Chromosome"/>
</dbReference>
<comment type="catalytic activity">
    <reaction evidence="13 14">
        <text>a fatty acyl-[ACP] + malonyl-[ACP] + H(+) = a 3-oxoacyl-[ACP] + holo-[ACP] + CO2</text>
        <dbReference type="Rhea" id="RHEA:22836"/>
        <dbReference type="Rhea" id="RHEA-COMP:9623"/>
        <dbReference type="Rhea" id="RHEA-COMP:9685"/>
        <dbReference type="Rhea" id="RHEA-COMP:9916"/>
        <dbReference type="Rhea" id="RHEA-COMP:14125"/>
        <dbReference type="ChEBI" id="CHEBI:15378"/>
        <dbReference type="ChEBI" id="CHEBI:16526"/>
        <dbReference type="ChEBI" id="CHEBI:64479"/>
        <dbReference type="ChEBI" id="CHEBI:78449"/>
        <dbReference type="ChEBI" id="CHEBI:78776"/>
        <dbReference type="ChEBI" id="CHEBI:138651"/>
    </reaction>
</comment>
<protein>
    <recommendedName>
        <fullName evidence="4 14">3-oxoacyl-[acyl-carrier-protein] synthase 2</fullName>
        <ecNumber evidence="3 14">2.3.1.179</ecNumber>
    </recommendedName>
</protein>
<dbReference type="InterPro" id="IPR014030">
    <property type="entry name" value="Ketoacyl_synth_N"/>
</dbReference>
<evidence type="ECO:0000256" key="5">
    <source>
        <dbReference type="ARBA" id="ARBA00022516"/>
    </source>
</evidence>
<dbReference type="EMBL" id="CP058559">
    <property type="protein sequence ID" value="QNO15665.1"/>
    <property type="molecule type" value="Genomic_DNA"/>
</dbReference>
<dbReference type="FunFam" id="3.40.47.10:FF:000009">
    <property type="entry name" value="3-oxoacyl-[acyl-carrier-protein] synthase 2"/>
    <property type="match status" value="1"/>
</dbReference>
<dbReference type="Gene3D" id="3.40.47.10">
    <property type="match status" value="1"/>
</dbReference>
<feature type="domain" description="Ketosynthase family 3 (KS3)" evidence="17">
    <location>
        <begin position="2"/>
        <end position="410"/>
    </location>
</feature>
<sequence>MKNRVVVTGLGTITPVGNTLEDFWNNLLKGISGVDYITYFDTTDFPTKIAAQVKDFDIEKYMDKKEAKRTDKFVQYGVGAAVEAWRQAEFQEGTYNPERVGVLVGSGIGGIETLEEQHKVFLNKGVRRVSPFFVPMMISNMAAGQISISLGAKGPVSSVVTACATGTNAIGDAFKTIQRGDADVMVAGGAEASITPMGLGGFCSARAVSTNNDNPKGASRPFEKNRDGFVMGEGAGIVILESLEHAQKRGAKILAEVVGYGVASDAFHVVQPAPGGEGGARAMQLAINDAGISPNEVDYINAHGTSTDFNDRLETEAIKSIFGDHANKLNISSTKSMTGHLLGAAGGIELIACVMSTMENKIHPTINYDTPDPDCDLNYTPNKMVEREVNYAMSNSLGFGGHNATLVVKKWRD</sequence>
<dbReference type="Pfam" id="PF00109">
    <property type="entry name" value="ketoacyl-synt"/>
    <property type="match status" value="1"/>
</dbReference>
<dbReference type="InterPro" id="IPR016039">
    <property type="entry name" value="Thiolase-like"/>
</dbReference>
<dbReference type="PANTHER" id="PTHR11712">
    <property type="entry name" value="POLYKETIDE SYNTHASE-RELATED"/>
    <property type="match status" value="1"/>
</dbReference>
<dbReference type="GO" id="GO:0004315">
    <property type="term" value="F:3-oxoacyl-[acyl-carrier-protein] synthase activity"/>
    <property type="evidence" value="ECO:0007669"/>
    <property type="project" value="UniProtKB-UniRule"/>
</dbReference>
<dbReference type="PANTHER" id="PTHR11712:SF336">
    <property type="entry name" value="3-OXOACYL-[ACYL-CARRIER-PROTEIN] SYNTHASE, MITOCHONDRIAL"/>
    <property type="match status" value="1"/>
</dbReference>
<accession>A0A7G9WAF3</accession>
<gene>
    <name evidence="18" type="primary">fabF</name>
    <name evidence="18" type="ORF">HYG86_13205</name>
</gene>
<dbReference type="UniPathway" id="UPA00094"/>
<dbReference type="NCBIfam" id="TIGR03150">
    <property type="entry name" value="fabF"/>
    <property type="match status" value="1"/>
</dbReference>
<dbReference type="SMART" id="SM00825">
    <property type="entry name" value="PKS_KS"/>
    <property type="match status" value="1"/>
</dbReference>
<dbReference type="InterPro" id="IPR000794">
    <property type="entry name" value="Beta-ketoacyl_synthase"/>
</dbReference>
<comment type="catalytic activity">
    <reaction evidence="12 14">
        <text>(9Z)-hexadecenoyl-[ACP] + malonyl-[ACP] + H(+) = 3-oxo-(11Z)-octadecenoyl-[ACP] + holo-[ACP] + CO2</text>
        <dbReference type="Rhea" id="RHEA:55040"/>
        <dbReference type="Rhea" id="RHEA-COMP:9623"/>
        <dbReference type="Rhea" id="RHEA-COMP:9685"/>
        <dbReference type="Rhea" id="RHEA-COMP:10800"/>
        <dbReference type="Rhea" id="RHEA-COMP:14074"/>
        <dbReference type="ChEBI" id="CHEBI:15378"/>
        <dbReference type="ChEBI" id="CHEBI:16526"/>
        <dbReference type="ChEBI" id="CHEBI:64479"/>
        <dbReference type="ChEBI" id="CHEBI:78449"/>
        <dbReference type="ChEBI" id="CHEBI:83989"/>
        <dbReference type="ChEBI" id="CHEBI:138538"/>
        <dbReference type="EC" id="2.3.1.179"/>
    </reaction>
</comment>
<reference evidence="18 19" key="1">
    <citation type="submission" date="2020-07" db="EMBL/GenBank/DDBJ databases">
        <title>Alkalicella. sp. LB2 genome.</title>
        <authorList>
            <person name="Postec A."/>
            <person name="Quemeneur M."/>
        </authorList>
    </citation>
    <scope>NUCLEOTIDE SEQUENCE [LARGE SCALE GENOMIC DNA]</scope>
    <source>
        <strain evidence="18 19">LB2</strain>
    </source>
</reference>
<evidence type="ECO:0000256" key="16">
    <source>
        <dbReference type="RuleBase" id="RU003694"/>
    </source>
</evidence>
<evidence type="ECO:0000256" key="7">
    <source>
        <dbReference type="ARBA" id="ARBA00022832"/>
    </source>
</evidence>
<dbReference type="InterPro" id="IPR014031">
    <property type="entry name" value="Ketoacyl_synth_C"/>
</dbReference>
<evidence type="ECO:0000256" key="14">
    <source>
        <dbReference type="PIRNR" id="PIRNR000447"/>
    </source>
</evidence>
<dbReference type="NCBIfam" id="NF004970">
    <property type="entry name" value="PRK06333.1"/>
    <property type="match status" value="1"/>
</dbReference>
<dbReference type="NCBIfam" id="NF005589">
    <property type="entry name" value="PRK07314.1"/>
    <property type="match status" value="1"/>
</dbReference>
<dbReference type="Pfam" id="PF02801">
    <property type="entry name" value="Ketoacyl-synt_C"/>
    <property type="match status" value="1"/>
</dbReference>
<keyword evidence="9 14" id="KW-0275">Fatty acid biosynthesis</keyword>
<keyword evidence="8" id="KW-0443">Lipid metabolism</keyword>
<comment type="function">
    <text evidence="11 14">Involved in the type II fatty acid elongation cycle. Catalyzes the elongation of a wide range of acyl-ACP by the addition of two carbons from malonyl-ACP to an acyl acceptor. Can efficiently catalyze the conversion of palmitoleoyl-ACP (cis-hexadec-9-enoyl-ACP) to cis-vaccenoyl-ACP (cis-octadec-11-enoyl-ACP), an essential step in the thermal regulation of fatty acid composition.</text>
</comment>
<evidence type="ECO:0000256" key="8">
    <source>
        <dbReference type="ARBA" id="ARBA00023098"/>
    </source>
</evidence>
<evidence type="ECO:0000313" key="18">
    <source>
        <dbReference type="EMBL" id="QNO15665.1"/>
    </source>
</evidence>
<name>A0A7G9WAF3_ALKCA</name>
<evidence type="ECO:0000256" key="10">
    <source>
        <dbReference type="ARBA" id="ARBA00023315"/>
    </source>
</evidence>
<evidence type="ECO:0000256" key="2">
    <source>
        <dbReference type="ARBA" id="ARBA00008467"/>
    </source>
</evidence>
<evidence type="ECO:0000259" key="17">
    <source>
        <dbReference type="PROSITE" id="PS52004"/>
    </source>
</evidence>
<evidence type="ECO:0000256" key="4">
    <source>
        <dbReference type="ARBA" id="ARBA00014657"/>
    </source>
</evidence>
<comment type="pathway">
    <text evidence="1 14">Lipid metabolism; fatty acid biosynthesis.</text>
</comment>
<dbReference type="PROSITE" id="PS00606">
    <property type="entry name" value="KS3_1"/>
    <property type="match status" value="1"/>
</dbReference>
<evidence type="ECO:0000256" key="15">
    <source>
        <dbReference type="PIRSR" id="PIRSR000447-1"/>
    </source>
</evidence>
<dbReference type="KEGG" id="acae:HYG86_13205"/>
<evidence type="ECO:0000256" key="9">
    <source>
        <dbReference type="ARBA" id="ARBA00023160"/>
    </source>
</evidence>
<proteinExistence type="inferred from homology"/>
<dbReference type="InterPro" id="IPR018201">
    <property type="entry name" value="Ketoacyl_synth_AS"/>
</dbReference>
<evidence type="ECO:0000256" key="13">
    <source>
        <dbReference type="ARBA" id="ARBA00047659"/>
    </source>
</evidence>
<evidence type="ECO:0000256" key="3">
    <source>
        <dbReference type="ARBA" id="ARBA00012356"/>
    </source>
</evidence>
<dbReference type="PROSITE" id="PS52004">
    <property type="entry name" value="KS3_2"/>
    <property type="match status" value="1"/>
</dbReference>
<keyword evidence="19" id="KW-1185">Reference proteome</keyword>
<keyword evidence="10 14" id="KW-0012">Acyltransferase</keyword>
<dbReference type="InterPro" id="IPR017568">
    <property type="entry name" value="3-oxoacyl-ACP_synth-2"/>
</dbReference>
<evidence type="ECO:0000313" key="19">
    <source>
        <dbReference type="Proteomes" id="UP000516160"/>
    </source>
</evidence>
<keyword evidence="5 14" id="KW-0444">Lipid biosynthesis</keyword>
<evidence type="ECO:0000256" key="11">
    <source>
        <dbReference type="ARBA" id="ARBA00024006"/>
    </source>
</evidence>
<comment type="similarity">
    <text evidence="2 14 16">Belongs to the thiolase-like superfamily. Beta-ketoacyl-ACP synthases family.</text>
</comment>